<comment type="caution">
    <text evidence="3">The sequence shown here is derived from an EMBL/GenBank/DDBJ whole genome shotgun (WGS) entry which is preliminary data.</text>
</comment>
<dbReference type="Pfam" id="PF03372">
    <property type="entry name" value="Exo_endo_phos"/>
    <property type="match status" value="1"/>
</dbReference>
<dbReference type="Gene3D" id="3.60.10.10">
    <property type="entry name" value="Endonuclease/exonuclease/phosphatase"/>
    <property type="match status" value="1"/>
</dbReference>
<keyword evidence="3" id="KW-0255">Endonuclease</keyword>
<feature type="transmembrane region" description="Helical" evidence="1">
    <location>
        <begin position="82"/>
        <end position="102"/>
    </location>
</feature>
<name>A0A7J5B6P3_9MICO</name>
<keyword evidence="1" id="KW-0472">Membrane</keyword>
<keyword evidence="3" id="KW-0540">Nuclease</keyword>
<dbReference type="RefSeq" id="WP_151422837.1">
    <property type="nucleotide sequence ID" value="NZ_WBJX01000001.1"/>
</dbReference>
<sequence>MPRSSSHPRRSSLAGHRAAGILLGLVALAAAIVLGWPQLLDLQRAPLVAQAISFRLPVAIGATAILLLLLIPVLASRKARAVLGMTALVIALFVASTVGVLFDRGLGAPLAASDSPGSINILSWNTRGDAPGSPSIAELAVEVGADVVVLPETTEELGVEIAAQMSEAGSPMWVHTQTIDEDYKATSTTLLISPDLGDYEVVTDRGDTSTLPTVIAVPVDGSGPTIIAAHPVSPTPGNMDAWKADLDWLATQCTSNTIVAGDFNSTLDHLSGLGDGGSGQLGSCADAALATDNGAVGTWTAGVPPLLGANIDRVMATPEWSVTGFEVIVSRDEAGSDHRPVFAQLSPSSLS</sequence>
<dbReference type="GO" id="GO:0004527">
    <property type="term" value="F:exonuclease activity"/>
    <property type="evidence" value="ECO:0007669"/>
    <property type="project" value="UniProtKB-KW"/>
</dbReference>
<reference evidence="3 4" key="1">
    <citation type="submission" date="2019-09" db="EMBL/GenBank/DDBJ databases">
        <title>Phylogeny of genus Pseudoclavibacter and closely related genus.</title>
        <authorList>
            <person name="Li Y."/>
        </authorList>
    </citation>
    <scope>NUCLEOTIDE SEQUENCE [LARGE SCALE GENOMIC DNA]</scope>
    <source>
        <strain evidence="3 4">THG-MD12</strain>
    </source>
</reference>
<dbReference type="AlphaFoldDB" id="A0A7J5B6P3"/>
<dbReference type="InterPro" id="IPR036691">
    <property type="entry name" value="Endo/exonu/phosph_ase_sf"/>
</dbReference>
<feature type="transmembrane region" description="Helical" evidence="1">
    <location>
        <begin position="21"/>
        <end position="40"/>
    </location>
</feature>
<feature type="domain" description="Endonuclease/exonuclease/phosphatase" evidence="2">
    <location>
        <begin position="122"/>
        <end position="338"/>
    </location>
</feature>
<evidence type="ECO:0000256" key="1">
    <source>
        <dbReference type="SAM" id="Phobius"/>
    </source>
</evidence>
<protein>
    <submittedName>
        <fullName evidence="3">Endonuclease/exonuclease/phosphatase family protein</fullName>
    </submittedName>
</protein>
<keyword evidence="1" id="KW-1133">Transmembrane helix</keyword>
<keyword evidence="4" id="KW-1185">Reference proteome</keyword>
<evidence type="ECO:0000313" key="4">
    <source>
        <dbReference type="Proteomes" id="UP000490386"/>
    </source>
</evidence>
<dbReference type="Proteomes" id="UP000490386">
    <property type="component" value="Unassembled WGS sequence"/>
</dbReference>
<feature type="transmembrane region" description="Helical" evidence="1">
    <location>
        <begin position="52"/>
        <end position="75"/>
    </location>
</feature>
<dbReference type="InterPro" id="IPR005135">
    <property type="entry name" value="Endo/exonuclease/phosphatase"/>
</dbReference>
<evidence type="ECO:0000313" key="3">
    <source>
        <dbReference type="EMBL" id="KAB1639663.1"/>
    </source>
</evidence>
<dbReference type="GO" id="GO:0004519">
    <property type="term" value="F:endonuclease activity"/>
    <property type="evidence" value="ECO:0007669"/>
    <property type="project" value="UniProtKB-KW"/>
</dbReference>
<gene>
    <name evidence="3" type="ORF">F8O03_04890</name>
</gene>
<keyword evidence="3" id="KW-0269">Exonuclease</keyword>
<keyword evidence="1" id="KW-0812">Transmembrane</keyword>
<dbReference type="EMBL" id="WBJX01000001">
    <property type="protein sequence ID" value="KAB1639663.1"/>
    <property type="molecule type" value="Genomic_DNA"/>
</dbReference>
<evidence type="ECO:0000259" key="2">
    <source>
        <dbReference type="Pfam" id="PF03372"/>
    </source>
</evidence>
<keyword evidence="3" id="KW-0378">Hydrolase</keyword>
<accession>A0A7J5B6P3</accession>
<proteinExistence type="predicted"/>
<organism evidence="3 4">
    <name type="scientific">Pseudoclavibacter terrae</name>
    <dbReference type="NCBI Taxonomy" id="1530195"/>
    <lineage>
        <taxon>Bacteria</taxon>
        <taxon>Bacillati</taxon>
        <taxon>Actinomycetota</taxon>
        <taxon>Actinomycetes</taxon>
        <taxon>Micrococcales</taxon>
        <taxon>Microbacteriaceae</taxon>
        <taxon>Pseudoclavibacter</taxon>
    </lineage>
</organism>
<dbReference type="OrthoDB" id="2340043at2"/>
<dbReference type="SUPFAM" id="SSF56219">
    <property type="entry name" value="DNase I-like"/>
    <property type="match status" value="1"/>
</dbReference>